<dbReference type="Proteomes" id="UP001396334">
    <property type="component" value="Unassembled WGS sequence"/>
</dbReference>
<proteinExistence type="predicted"/>
<dbReference type="EMBL" id="JBBPBN010000060">
    <property type="protein sequence ID" value="KAK8987686.1"/>
    <property type="molecule type" value="Genomic_DNA"/>
</dbReference>
<keyword evidence="2" id="KW-1185">Reference proteome</keyword>
<sequence length="184" mass="20495">MVWKRRNDFVFNGECLPLPGIYRIGFVWASHFAATIPDVAMESHASIDSVQWVAPLHDWVSLNTDTVVYSPNNFGAIGDVLRGSAGDWLRDYYKFIGVQYDSSVAIRLLLDPMAANSSSNLVCRISSLRNRPWSMVFQGSQSTVVASLSLGSRETNMVADGLSRLSSVHDFQLQIFDDIPESYP</sequence>
<name>A0ABR2PGX3_9ROSI</name>
<evidence type="ECO:0000313" key="2">
    <source>
        <dbReference type="Proteomes" id="UP001396334"/>
    </source>
</evidence>
<dbReference type="PANTHER" id="PTHR47723">
    <property type="entry name" value="OS05G0353850 PROTEIN"/>
    <property type="match status" value="1"/>
</dbReference>
<comment type="caution">
    <text evidence="1">The sequence shown here is derived from an EMBL/GenBank/DDBJ whole genome shotgun (WGS) entry which is preliminary data.</text>
</comment>
<organism evidence="1 2">
    <name type="scientific">Hibiscus sabdariffa</name>
    <name type="common">roselle</name>
    <dbReference type="NCBI Taxonomy" id="183260"/>
    <lineage>
        <taxon>Eukaryota</taxon>
        <taxon>Viridiplantae</taxon>
        <taxon>Streptophyta</taxon>
        <taxon>Embryophyta</taxon>
        <taxon>Tracheophyta</taxon>
        <taxon>Spermatophyta</taxon>
        <taxon>Magnoliopsida</taxon>
        <taxon>eudicotyledons</taxon>
        <taxon>Gunneridae</taxon>
        <taxon>Pentapetalae</taxon>
        <taxon>rosids</taxon>
        <taxon>malvids</taxon>
        <taxon>Malvales</taxon>
        <taxon>Malvaceae</taxon>
        <taxon>Malvoideae</taxon>
        <taxon>Hibiscus</taxon>
    </lineage>
</organism>
<protein>
    <submittedName>
        <fullName evidence="1">Uncharacterized protein</fullName>
    </submittedName>
</protein>
<accession>A0ABR2PGX3</accession>
<reference evidence="1 2" key="1">
    <citation type="journal article" date="2024" name="G3 (Bethesda)">
        <title>Genome assembly of Hibiscus sabdariffa L. provides insights into metabolisms of medicinal natural products.</title>
        <authorList>
            <person name="Kim T."/>
        </authorList>
    </citation>
    <scope>NUCLEOTIDE SEQUENCE [LARGE SCALE GENOMIC DNA]</scope>
    <source>
        <strain evidence="1">TK-2024</strain>
        <tissue evidence="1">Old leaves</tissue>
    </source>
</reference>
<dbReference type="PANTHER" id="PTHR47723:SF19">
    <property type="entry name" value="POLYNUCLEOTIDYL TRANSFERASE, RIBONUCLEASE H-LIKE SUPERFAMILY PROTEIN"/>
    <property type="match status" value="1"/>
</dbReference>
<gene>
    <name evidence="1" type="ORF">V6N11_027429</name>
</gene>
<evidence type="ECO:0000313" key="1">
    <source>
        <dbReference type="EMBL" id="KAK8987686.1"/>
    </source>
</evidence>
<dbReference type="InterPro" id="IPR053151">
    <property type="entry name" value="RNase_H-like"/>
</dbReference>